<evidence type="ECO:0000256" key="4">
    <source>
        <dbReference type="ARBA" id="ARBA00022692"/>
    </source>
</evidence>
<dbReference type="InterPro" id="IPR005828">
    <property type="entry name" value="MFS_sugar_transport-like"/>
</dbReference>
<comment type="similarity">
    <text evidence="2">Belongs to the major facilitator superfamily.</text>
</comment>
<evidence type="ECO:0000259" key="9">
    <source>
        <dbReference type="PROSITE" id="PS50850"/>
    </source>
</evidence>
<dbReference type="InterPro" id="IPR036259">
    <property type="entry name" value="MFS_trans_sf"/>
</dbReference>
<dbReference type="PANTHER" id="PTHR23511:SF5">
    <property type="entry name" value="MAJOR FACILITATOR-TYPE TRANSPORTER HXNZ-RELATED"/>
    <property type="match status" value="1"/>
</dbReference>
<dbReference type="Gene3D" id="1.20.1250.20">
    <property type="entry name" value="MFS general substrate transporter like domains"/>
    <property type="match status" value="1"/>
</dbReference>
<protein>
    <submittedName>
        <fullName evidence="11">Synaptic vesicle 2-related protein isoform X1</fullName>
    </submittedName>
</protein>
<keyword evidence="10" id="KW-1185">Reference proteome</keyword>
<feature type="transmembrane region" description="Helical" evidence="8">
    <location>
        <begin position="413"/>
        <end position="438"/>
    </location>
</feature>
<dbReference type="Proteomes" id="UP000085678">
    <property type="component" value="Unplaced"/>
</dbReference>
<dbReference type="AlphaFoldDB" id="A0A1S3I3K1"/>
<dbReference type="GeneID" id="106160719"/>
<proteinExistence type="inferred from homology"/>
<keyword evidence="4 8" id="KW-0812">Transmembrane</keyword>
<evidence type="ECO:0000256" key="3">
    <source>
        <dbReference type="ARBA" id="ARBA00022448"/>
    </source>
</evidence>
<dbReference type="SUPFAM" id="SSF103473">
    <property type="entry name" value="MFS general substrate transporter"/>
    <property type="match status" value="1"/>
</dbReference>
<feature type="transmembrane region" description="Helical" evidence="8">
    <location>
        <begin position="323"/>
        <end position="342"/>
    </location>
</feature>
<evidence type="ECO:0000256" key="6">
    <source>
        <dbReference type="ARBA" id="ARBA00023136"/>
    </source>
</evidence>
<dbReference type="Pfam" id="PF00083">
    <property type="entry name" value="Sugar_tr"/>
    <property type="match status" value="1"/>
</dbReference>
<feature type="region of interest" description="Disordered" evidence="7">
    <location>
        <begin position="24"/>
        <end position="43"/>
    </location>
</feature>
<feature type="domain" description="Major facilitator superfamily (MFS) profile" evidence="9">
    <location>
        <begin position="85"/>
        <end position="519"/>
    </location>
</feature>
<organism evidence="10 11">
    <name type="scientific">Lingula anatina</name>
    <name type="common">Brachiopod</name>
    <name type="synonym">Lingula unguis</name>
    <dbReference type="NCBI Taxonomy" id="7574"/>
    <lineage>
        <taxon>Eukaryota</taxon>
        <taxon>Metazoa</taxon>
        <taxon>Spiralia</taxon>
        <taxon>Lophotrochozoa</taxon>
        <taxon>Brachiopoda</taxon>
        <taxon>Linguliformea</taxon>
        <taxon>Lingulata</taxon>
        <taxon>Lingulida</taxon>
        <taxon>Linguloidea</taxon>
        <taxon>Lingulidae</taxon>
        <taxon>Lingula</taxon>
    </lineage>
</organism>
<dbReference type="RefSeq" id="XP_013392842.1">
    <property type="nucleotide sequence ID" value="XM_013537388.1"/>
</dbReference>
<gene>
    <name evidence="11" type="primary">LOC106160719</name>
</gene>
<feature type="transmembrane region" description="Helical" evidence="8">
    <location>
        <begin position="152"/>
        <end position="171"/>
    </location>
</feature>
<evidence type="ECO:0000313" key="11">
    <source>
        <dbReference type="RefSeq" id="XP_013392842.1"/>
    </source>
</evidence>
<keyword evidence="3" id="KW-0813">Transport</keyword>
<evidence type="ECO:0000313" key="10">
    <source>
        <dbReference type="Proteomes" id="UP000085678"/>
    </source>
</evidence>
<dbReference type="PANTHER" id="PTHR23511">
    <property type="entry name" value="SYNAPTIC VESICLE GLYCOPROTEIN 2"/>
    <property type="match status" value="1"/>
</dbReference>
<dbReference type="OrthoDB" id="4139357at2759"/>
<dbReference type="GO" id="GO:0016020">
    <property type="term" value="C:membrane"/>
    <property type="evidence" value="ECO:0007669"/>
    <property type="project" value="UniProtKB-SubCell"/>
</dbReference>
<feature type="transmembrane region" description="Helical" evidence="8">
    <location>
        <begin position="382"/>
        <end position="401"/>
    </location>
</feature>
<feature type="transmembrane region" description="Helical" evidence="8">
    <location>
        <begin position="177"/>
        <end position="197"/>
    </location>
</feature>
<feature type="transmembrane region" description="Helical" evidence="8">
    <location>
        <begin position="87"/>
        <end position="110"/>
    </location>
</feature>
<accession>A0A1S3I3K1</accession>
<reference evidence="11" key="1">
    <citation type="submission" date="2025-08" db="UniProtKB">
        <authorList>
            <consortium name="RefSeq"/>
        </authorList>
    </citation>
    <scope>IDENTIFICATION</scope>
    <source>
        <tissue evidence="11">Gonads</tissue>
    </source>
</reference>
<evidence type="ECO:0000256" key="1">
    <source>
        <dbReference type="ARBA" id="ARBA00004141"/>
    </source>
</evidence>
<keyword evidence="6 8" id="KW-0472">Membrane</keyword>
<evidence type="ECO:0000256" key="5">
    <source>
        <dbReference type="ARBA" id="ARBA00022989"/>
    </source>
</evidence>
<evidence type="ECO:0000256" key="8">
    <source>
        <dbReference type="SAM" id="Phobius"/>
    </source>
</evidence>
<dbReference type="GO" id="GO:0022857">
    <property type="term" value="F:transmembrane transporter activity"/>
    <property type="evidence" value="ECO:0007669"/>
    <property type="project" value="InterPro"/>
</dbReference>
<dbReference type="PROSITE" id="PS50850">
    <property type="entry name" value="MFS"/>
    <property type="match status" value="1"/>
</dbReference>
<feature type="transmembrane region" description="Helical" evidence="8">
    <location>
        <begin position="493"/>
        <end position="514"/>
    </location>
</feature>
<keyword evidence="5 8" id="KW-1133">Transmembrane helix</keyword>
<evidence type="ECO:0000256" key="7">
    <source>
        <dbReference type="SAM" id="MobiDB-lite"/>
    </source>
</evidence>
<dbReference type="KEGG" id="lak:106160719"/>
<dbReference type="InterPro" id="IPR020846">
    <property type="entry name" value="MFS_dom"/>
</dbReference>
<dbReference type="FunCoup" id="A0A1S3I3K1">
    <property type="interactions" value="41"/>
</dbReference>
<feature type="transmembrane region" description="Helical" evidence="8">
    <location>
        <begin position="122"/>
        <end position="140"/>
    </location>
</feature>
<name>A0A1S3I3K1_LINAN</name>
<sequence>MSRDVVSRVVDHLPKPFVKIRRQKYEDLDEATQPPADTAARTESVEFEAFPPEGDGGDPGAPKEDTFTVEQAVDAIGFGKFQIKLSLLTGLAWMSDAMEMMILSILGPALHCDWSLEDWEKALITTIVFVGMMVSSGLWGTICDKYGRRMELILSSVFTFYYGLVSSFSPVYVWMLILRGLVGFGIGGAPQSVTLYAEFLPSASRAKCVVLIEIFWAIGTCFEVLLALIVMPNLGWRWLLGFSALPLLIFTLACVWLPESARFDMARGRSDKALATLQRIAKDNNKPMPLGKLVHSGPSSVDPTQIKAKRGRLKDLFTPEMRVTTFMLWIIWFANAFSYYGIVLLTTELFESGETCHVSGKLDAPSCSLECKVLTTKDYVDLLWTTLAEFPGLILTVFIIDPLGRKKTMGFEFLVFSLFTFLICTCPTRGLLIFFIFVARAFISGAFQACYVYTPEVYPTTTRAIGLGTCSAMARIGAIVTPFVAQVLLRTSVYLTASIYGGVCIAAAIASFLLPIETKGREMKESHVDTTVDVLPPVVH</sequence>
<dbReference type="InParanoid" id="A0A1S3I3K1"/>
<feature type="transmembrane region" description="Helical" evidence="8">
    <location>
        <begin position="209"/>
        <end position="230"/>
    </location>
</feature>
<comment type="subcellular location">
    <subcellularLocation>
        <location evidence="1">Membrane</location>
        <topology evidence="1">Multi-pass membrane protein</topology>
    </subcellularLocation>
</comment>
<evidence type="ECO:0000256" key="2">
    <source>
        <dbReference type="ARBA" id="ARBA00008335"/>
    </source>
</evidence>
<feature type="transmembrane region" description="Helical" evidence="8">
    <location>
        <begin position="236"/>
        <end position="257"/>
    </location>
</feature>